<dbReference type="GO" id="GO:0006094">
    <property type="term" value="P:gluconeogenesis"/>
    <property type="evidence" value="ECO:0007669"/>
    <property type="project" value="UniProtKB-KW"/>
</dbReference>
<dbReference type="InterPro" id="IPR005131">
    <property type="entry name" value="Ser_deHydtase_bsu"/>
</dbReference>
<feature type="domain" description="ACT" evidence="11">
    <location>
        <begin position="153"/>
        <end position="225"/>
    </location>
</feature>
<evidence type="ECO:0000256" key="7">
    <source>
        <dbReference type="ARBA" id="ARBA00023014"/>
    </source>
</evidence>
<accession>A0A9D1NL11</accession>
<evidence type="ECO:0000259" key="11">
    <source>
        <dbReference type="PROSITE" id="PS51671"/>
    </source>
</evidence>
<proteinExistence type="inferred from homology"/>
<evidence type="ECO:0000313" key="12">
    <source>
        <dbReference type="EMBL" id="HIV04549.1"/>
    </source>
</evidence>
<dbReference type="GO" id="GO:0003941">
    <property type="term" value="F:L-serine ammonia-lyase activity"/>
    <property type="evidence" value="ECO:0007669"/>
    <property type="project" value="UniProtKB-UniRule"/>
</dbReference>
<keyword evidence="8 10" id="KW-0456">Lyase</keyword>
<dbReference type="PIRSF" id="PIRSF036692">
    <property type="entry name" value="SDH_B"/>
    <property type="match status" value="1"/>
</dbReference>
<reference evidence="12" key="1">
    <citation type="submission" date="2020-10" db="EMBL/GenBank/DDBJ databases">
        <authorList>
            <person name="Gilroy R."/>
        </authorList>
    </citation>
    <scope>NUCLEOTIDE SEQUENCE</scope>
    <source>
        <strain evidence="12">10669</strain>
    </source>
</reference>
<dbReference type="InterPro" id="IPR029009">
    <property type="entry name" value="ASB_dom_sf"/>
</dbReference>
<dbReference type="InterPro" id="IPR051318">
    <property type="entry name" value="Fe-S_L-Ser"/>
</dbReference>
<evidence type="ECO:0000313" key="13">
    <source>
        <dbReference type="Proteomes" id="UP000886812"/>
    </source>
</evidence>
<sequence>MNNFSAFDIIGPAMIGPSSSHTAGAVRLGLLARGICGGGAAFYPSVLIELHGSFAATGRGHATDRGIVAGLLGMLPDDERLKNALDLARENGMNVEFRNADLGVNAHPNTARITYLFPDGEKLSVTGASIGGGNVVIQEIDGFETDLNGELDALIFWHMDRPGFLARVTGLLACIEANIAAIQTTRRMRNSEALSIIKTDAPLPADCMSVLRKIPFVHRLLAIPKLP</sequence>
<dbReference type="Gene3D" id="3.30.70.260">
    <property type="match status" value="1"/>
</dbReference>
<dbReference type="SUPFAM" id="SSF55021">
    <property type="entry name" value="ACT-like"/>
    <property type="match status" value="1"/>
</dbReference>
<name>A0A9D1NL11_9BACT</name>
<dbReference type="AlphaFoldDB" id="A0A9D1NL11"/>
<dbReference type="PANTHER" id="PTHR30182:SF12">
    <property type="entry name" value="L-SERINE DEHYDRATASE, BETA CHAIN-RELATED"/>
    <property type="match status" value="1"/>
</dbReference>
<evidence type="ECO:0000256" key="4">
    <source>
        <dbReference type="ARBA" id="ARBA00022485"/>
    </source>
</evidence>
<evidence type="ECO:0000256" key="8">
    <source>
        <dbReference type="ARBA" id="ARBA00023239"/>
    </source>
</evidence>
<keyword evidence="3 10" id="KW-0312">Gluconeogenesis</keyword>
<evidence type="ECO:0000256" key="1">
    <source>
        <dbReference type="ARBA" id="ARBA00001966"/>
    </source>
</evidence>
<comment type="similarity">
    <text evidence="2 10">Belongs to the iron-sulfur dependent L-serine dehydratase family.</text>
</comment>
<dbReference type="InterPro" id="IPR004643">
    <property type="entry name" value="Fe-S_L-Ser_bsu"/>
</dbReference>
<dbReference type="GO" id="GO:0051539">
    <property type="term" value="F:4 iron, 4 sulfur cluster binding"/>
    <property type="evidence" value="ECO:0007669"/>
    <property type="project" value="UniProtKB-UniRule"/>
</dbReference>
<organism evidence="12 13">
    <name type="scientific">Candidatus Spyradosoma merdigallinarum</name>
    <dbReference type="NCBI Taxonomy" id="2840950"/>
    <lineage>
        <taxon>Bacteria</taxon>
        <taxon>Pseudomonadati</taxon>
        <taxon>Verrucomicrobiota</taxon>
        <taxon>Opitutia</taxon>
        <taxon>Opitutia incertae sedis</taxon>
        <taxon>Candidatus Spyradosoma</taxon>
    </lineage>
</organism>
<dbReference type="EMBL" id="DVOG01000138">
    <property type="protein sequence ID" value="HIV04549.1"/>
    <property type="molecule type" value="Genomic_DNA"/>
</dbReference>
<dbReference type="PROSITE" id="PS51671">
    <property type="entry name" value="ACT"/>
    <property type="match status" value="1"/>
</dbReference>
<dbReference type="EC" id="4.3.1.17" evidence="10"/>
<evidence type="ECO:0000256" key="6">
    <source>
        <dbReference type="ARBA" id="ARBA00023004"/>
    </source>
</evidence>
<dbReference type="Pfam" id="PF03315">
    <property type="entry name" value="SDH_beta"/>
    <property type="match status" value="1"/>
</dbReference>
<comment type="catalytic activity">
    <reaction evidence="9 10">
        <text>L-serine = pyruvate + NH4(+)</text>
        <dbReference type="Rhea" id="RHEA:19169"/>
        <dbReference type="ChEBI" id="CHEBI:15361"/>
        <dbReference type="ChEBI" id="CHEBI:28938"/>
        <dbReference type="ChEBI" id="CHEBI:33384"/>
        <dbReference type="EC" id="4.3.1.17"/>
    </reaction>
</comment>
<evidence type="ECO:0000256" key="9">
    <source>
        <dbReference type="ARBA" id="ARBA00049406"/>
    </source>
</evidence>
<evidence type="ECO:0000256" key="3">
    <source>
        <dbReference type="ARBA" id="ARBA00022432"/>
    </source>
</evidence>
<comment type="caution">
    <text evidence="12">The sequence shown here is derived from an EMBL/GenBank/DDBJ whole genome shotgun (WGS) entry which is preliminary data.</text>
</comment>
<reference evidence="12" key="2">
    <citation type="journal article" date="2021" name="PeerJ">
        <title>Extensive microbial diversity within the chicken gut microbiome revealed by metagenomics and culture.</title>
        <authorList>
            <person name="Gilroy R."/>
            <person name="Ravi A."/>
            <person name="Getino M."/>
            <person name="Pursley I."/>
            <person name="Horton D.L."/>
            <person name="Alikhan N.F."/>
            <person name="Baker D."/>
            <person name="Gharbi K."/>
            <person name="Hall N."/>
            <person name="Watson M."/>
            <person name="Adriaenssens E.M."/>
            <person name="Foster-Nyarko E."/>
            <person name="Jarju S."/>
            <person name="Secka A."/>
            <person name="Antonio M."/>
            <person name="Oren A."/>
            <person name="Chaudhuri R.R."/>
            <person name="La Ragione R."/>
            <person name="Hildebrand F."/>
            <person name="Pallen M.J."/>
        </authorList>
    </citation>
    <scope>NUCLEOTIDE SEQUENCE</scope>
    <source>
        <strain evidence="12">10669</strain>
    </source>
</reference>
<dbReference type="Gene3D" id="3.30.1330.90">
    <property type="entry name" value="D-3-phosphoglycerate dehydrogenase, domain 3"/>
    <property type="match status" value="1"/>
</dbReference>
<evidence type="ECO:0000256" key="2">
    <source>
        <dbReference type="ARBA" id="ARBA00008636"/>
    </source>
</evidence>
<dbReference type="SUPFAM" id="SSF143548">
    <property type="entry name" value="Serine metabolism enzymes domain"/>
    <property type="match status" value="1"/>
</dbReference>
<dbReference type="GO" id="GO:0046872">
    <property type="term" value="F:metal ion binding"/>
    <property type="evidence" value="ECO:0007669"/>
    <property type="project" value="UniProtKB-KW"/>
</dbReference>
<dbReference type="PANTHER" id="PTHR30182">
    <property type="entry name" value="L-SERINE DEHYDRATASE"/>
    <property type="match status" value="1"/>
</dbReference>
<keyword evidence="4 10" id="KW-0004">4Fe-4S</keyword>
<evidence type="ECO:0000256" key="10">
    <source>
        <dbReference type="RuleBase" id="RU366059"/>
    </source>
</evidence>
<dbReference type="InterPro" id="IPR045865">
    <property type="entry name" value="ACT-like_dom_sf"/>
</dbReference>
<keyword evidence="6 10" id="KW-0408">Iron</keyword>
<keyword evidence="5 10" id="KW-0479">Metal-binding</keyword>
<protein>
    <recommendedName>
        <fullName evidence="10">L-serine dehydratase</fullName>
        <ecNumber evidence="10">4.3.1.17</ecNumber>
    </recommendedName>
</protein>
<keyword evidence="7 10" id="KW-0411">Iron-sulfur</keyword>
<evidence type="ECO:0000256" key="5">
    <source>
        <dbReference type="ARBA" id="ARBA00022723"/>
    </source>
</evidence>
<dbReference type="Proteomes" id="UP000886812">
    <property type="component" value="Unassembled WGS sequence"/>
</dbReference>
<gene>
    <name evidence="12" type="primary">sdaAB</name>
    <name evidence="12" type="ORF">IAC75_05315</name>
</gene>
<dbReference type="NCBIfam" id="TIGR00719">
    <property type="entry name" value="sda_beta"/>
    <property type="match status" value="1"/>
</dbReference>
<dbReference type="InterPro" id="IPR002912">
    <property type="entry name" value="ACT_dom"/>
</dbReference>
<comment type="cofactor">
    <cofactor evidence="1 10">
        <name>[4Fe-4S] cluster</name>
        <dbReference type="ChEBI" id="CHEBI:49883"/>
    </cofactor>
</comment>